<dbReference type="InterPro" id="IPR050955">
    <property type="entry name" value="Plant_Biomass_Hydrol_Est"/>
</dbReference>
<dbReference type="AlphaFoldDB" id="A0A6J4NF24"/>
<dbReference type="EMBL" id="CADCUO010000067">
    <property type="protein sequence ID" value="CAA9383436.1"/>
    <property type="molecule type" value="Genomic_DNA"/>
</dbReference>
<evidence type="ECO:0000256" key="2">
    <source>
        <dbReference type="ARBA" id="ARBA00022801"/>
    </source>
</evidence>
<organism evidence="3">
    <name type="scientific">uncultured Propionibacteriaceae bacterium</name>
    <dbReference type="NCBI Taxonomy" id="257457"/>
    <lineage>
        <taxon>Bacteria</taxon>
        <taxon>Bacillati</taxon>
        <taxon>Actinomycetota</taxon>
        <taxon>Actinomycetes</taxon>
        <taxon>Propionibacteriales</taxon>
        <taxon>Propionibacteriaceae</taxon>
        <taxon>environmental samples</taxon>
    </lineage>
</organism>
<accession>A0A6J4NF24</accession>
<dbReference type="PANTHER" id="PTHR43037">
    <property type="entry name" value="UNNAMED PRODUCT-RELATED"/>
    <property type="match status" value="1"/>
</dbReference>
<dbReference type="GO" id="GO:0016787">
    <property type="term" value="F:hydrolase activity"/>
    <property type="evidence" value="ECO:0007669"/>
    <property type="project" value="UniProtKB-KW"/>
</dbReference>
<dbReference type="PANTHER" id="PTHR43037:SF5">
    <property type="entry name" value="FERULOYL ESTERASE"/>
    <property type="match status" value="1"/>
</dbReference>
<dbReference type="Gene3D" id="3.40.50.1820">
    <property type="entry name" value="alpha/beta hydrolase"/>
    <property type="match status" value="1"/>
</dbReference>
<protein>
    <submittedName>
        <fullName evidence="3">Phospholipase/carboxylesterase</fullName>
    </submittedName>
</protein>
<name>A0A6J4NF24_9ACTN</name>
<evidence type="ECO:0000256" key="1">
    <source>
        <dbReference type="ARBA" id="ARBA00022729"/>
    </source>
</evidence>
<keyword evidence="2" id="KW-0378">Hydrolase</keyword>
<dbReference type="InterPro" id="IPR029058">
    <property type="entry name" value="AB_hydrolase_fold"/>
</dbReference>
<keyword evidence="1" id="KW-0732">Signal</keyword>
<gene>
    <name evidence="3" type="ORF">AVDCRST_MAG75-1127</name>
</gene>
<sequence length="218" mass="22776">MNLTARPGTVAAPSLTPGTSMLKLSNGRQGLLHVPPGEVSGLVIALHGAGGQARSVLDLLRSDADRRGLVLLAPASAGSTWAALHRGPDPDGPAVDSALQSVFRAHSFNPATIAVAGFSDGASYAITLGLANGNLLRKVVAFSPGFQVADRRQGRPEFFITHGIHDEVLPIGRTSHRLVASLRADGYDVTYREFDGGHVVPAKYATEGMQWAAGRAPN</sequence>
<evidence type="ECO:0000313" key="3">
    <source>
        <dbReference type="EMBL" id="CAA9383436.1"/>
    </source>
</evidence>
<dbReference type="SUPFAM" id="SSF53474">
    <property type="entry name" value="alpha/beta-Hydrolases"/>
    <property type="match status" value="1"/>
</dbReference>
<proteinExistence type="predicted"/>
<reference evidence="3" key="1">
    <citation type="submission" date="2020-02" db="EMBL/GenBank/DDBJ databases">
        <authorList>
            <person name="Meier V. D."/>
        </authorList>
    </citation>
    <scope>NUCLEOTIDE SEQUENCE</scope>
    <source>
        <strain evidence="3">AVDCRST_MAG75</strain>
    </source>
</reference>